<proteinExistence type="predicted"/>
<sequence>MSTFAVTPSTQALAFTAAPSLSPSPPLSPSPLPRPVRALELPEILSLIGQYLSQRDALSCVLVSRTWHDSFQPVLWGHVETANEIPPEDIISHARYIRSLSLADLTGLEKVLENCTRLETLILWPDAFENEEDEEDEDDEMEDEDEENIVRDEAVSQANVLTLLSGGRENEPQGNGSSSNSGRTTELSQSPQPPPALHPVEQQGLRLDTTSSYRTGNTATKVRRDSGVGDDTVGVGHVHEGANWDSLMKNSSAITTIEENMELLDVQEQNPASALETPSFNQTKPQSQLTNLILRNQNITRVEVYVERKSPG</sequence>
<keyword evidence="4" id="KW-1185">Reference proteome</keyword>
<feature type="domain" description="F-box" evidence="2">
    <location>
        <begin position="42"/>
        <end position="78"/>
    </location>
</feature>
<organism evidence="3 4">
    <name type="scientific">Entomortierella chlamydospora</name>
    <dbReference type="NCBI Taxonomy" id="101097"/>
    <lineage>
        <taxon>Eukaryota</taxon>
        <taxon>Fungi</taxon>
        <taxon>Fungi incertae sedis</taxon>
        <taxon>Mucoromycota</taxon>
        <taxon>Mortierellomycotina</taxon>
        <taxon>Mortierellomycetes</taxon>
        <taxon>Mortierellales</taxon>
        <taxon>Mortierellaceae</taxon>
        <taxon>Entomortierella</taxon>
    </lineage>
</organism>
<feature type="compositionally biased region" description="Polar residues" evidence="1">
    <location>
        <begin position="208"/>
        <end position="220"/>
    </location>
</feature>
<dbReference type="InterPro" id="IPR036047">
    <property type="entry name" value="F-box-like_dom_sf"/>
</dbReference>
<dbReference type="SUPFAM" id="SSF81383">
    <property type="entry name" value="F-box domain"/>
    <property type="match status" value="1"/>
</dbReference>
<comment type="caution">
    <text evidence="3">The sequence shown here is derived from an EMBL/GenBank/DDBJ whole genome shotgun (WGS) entry which is preliminary data.</text>
</comment>
<protein>
    <recommendedName>
        <fullName evidence="2">F-box domain-containing protein</fullName>
    </recommendedName>
</protein>
<dbReference type="Pfam" id="PF12937">
    <property type="entry name" value="F-box-like"/>
    <property type="match status" value="1"/>
</dbReference>
<dbReference type="EMBL" id="JAAAID010004250">
    <property type="protein sequence ID" value="KAF9993735.1"/>
    <property type="molecule type" value="Genomic_DNA"/>
</dbReference>
<reference evidence="3" key="1">
    <citation type="journal article" date="2020" name="Fungal Divers.">
        <title>Resolving the Mortierellaceae phylogeny through synthesis of multi-gene phylogenetics and phylogenomics.</title>
        <authorList>
            <person name="Vandepol N."/>
            <person name="Liber J."/>
            <person name="Desiro A."/>
            <person name="Na H."/>
            <person name="Kennedy M."/>
            <person name="Barry K."/>
            <person name="Grigoriev I.V."/>
            <person name="Miller A.N."/>
            <person name="O'Donnell K."/>
            <person name="Stajich J.E."/>
            <person name="Bonito G."/>
        </authorList>
    </citation>
    <scope>NUCLEOTIDE SEQUENCE</scope>
    <source>
        <strain evidence="3">NRRL 2769</strain>
    </source>
</reference>
<evidence type="ECO:0000259" key="2">
    <source>
        <dbReference type="Pfam" id="PF12937"/>
    </source>
</evidence>
<accession>A0A9P6MDH3</accession>
<dbReference type="InterPro" id="IPR001810">
    <property type="entry name" value="F-box_dom"/>
</dbReference>
<dbReference type="AlphaFoldDB" id="A0A9P6MDH3"/>
<name>A0A9P6MDH3_9FUNG</name>
<feature type="region of interest" description="Disordered" evidence="1">
    <location>
        <begin position="126"/>
        <end position="232"/>
    </location>
</feature>
<evidence type="ECO:0000313" key="3">
    <source>
        <dbReference type="EMBL" id="KAF9993735.1"/>
    </source>
</evidence>
<evidence type="ECO:0000256" key="1">
    <source>
        <dbReference type="SAM" id="MobiDB-lite"/>
    </source>
</evidence>
<feature type="non-terminal residue" evidence="3">
    <location>
        <position position="312"/>
    </location>
</feature>
<gene>
    <name evidence="3" type="ORF">BGZ80_008049</name>
</gene>
<evidence type="ECO:0000313" key="4">
    <source>
        <dbReference type="Proteomes" id="UP000703661"/>
    </source>
</evidence>
<dbReference type="Proteomes" id="UP000703661">
    <property type="component" value="Unassembled WGS sequence"/>
</dbReference>
<feature type="compositionally biased region" description="Acidic residues" evidence="1">
    <location>
        <begin position="128"/>
        <end position="147"/>
    </location>
</feature>